<feature type="chain" id="PRO_5040829362" evidence="2">
    <location>
        <begin position="22"/>
        <end position="451"/>
    </location>
</feature>
<organism evidence="5 6">
    <name type="scientific">Hoeflea prorocentri</name>
    <dbReference type="NCBI Taxonomy" id="1922333"/>
    <lineage>
        <taxon>Bacteria</taxon>
        <taxon>Pseudomonadati</taxon>
        <taxon>Pseudomonadota</taxon>
        <taxon>Alphaproteobacteria</taxon>
        <taxon>Hyphomicrobiales</taxon>
        <taxon>Rhizobiaceae</taxon>
        <taxon>Hoeflea</taxon>
    </lineage>
</organism>
<name>A0A9X3UQ42_9HYPH</name>
<evidence type="ECO:0000259" key="4">
    <source>
        <dbReference type="Pfam" id="PF05569"/>
    </source>
</evidence>
<comment type="caution">
    <text evidence="5">The sequence shown here is derived from an EMBL/GenBank/DDBJ whole genome shotgun (WGS) entry which is preliminary data.</text>
</comment>
<dbReference type="CDD" id="cd12797">
    <property type="entry name" value="M23_peptidase"/>
    <property type="match status" value="1"/>
</dbReference>
<reference evidence="5" key="1">
    <citation type="submission" date="2022-11" db="EMBL/GenBank/DDBJ databases">
        <title>Draft genome sequence of Hoeflea poritis E7-10 and Hoeflea prorocentri PM5-8, separated from scleractinian coral Porites lutea and marine dinoflagellate.</title>
        <authorList>
            <person name="Zhang G."/>
            <person name="Wei Q."/>
            <person name="Cai L."/>
        </authorList>
    </citation>
    <scope>NUCLEOTIDE SEQUENCE</scope>
    <source>
        <strain evidence="5">PM5-8</strain>
    </source>
</reference>
<dbReference type="InterPro" id="IPR016047">
    <property type="entry name" value="M23ase_b-sheet_dom"/>
</dbReference>
<evidence type="ECO:0000313" key="6">
    <source>
        <dbReference type="Proteomes" id="UP001151234"/>
    </source>
</evidence>
<accession>A0A9X3UQ42</accession>
<dbReference type="Gene3D" id="3.30.2010.10">
    <property type="entry name" value="Metalloproteases ('zincins'), catalytic domain"/>
    <property type="match status" value="1"/>
</dbReference>
<evidence type="ECO:0000256" key="2">
    <source>
        <dbReference type="SAM" id="SignalP"/>
    </source>
</evidence>
<dbReference type="Pfam" id="PF01551">
    <property type="entry name" value="Peptidase_M23"/>
    <property type="match status" value="1"/>
</dbReference>
<keyword evidence="1" id="KW-0812">Transmembrane</keyword>
<gene>
    <name evidence="5" type="ORF">OQ273_21250</name>
</gene>
<protein>
    <submittedName>
        <fullName evidence="5">M23/M56 family metallopeptidase</fullName>
    </submittedName>
</protein>
<keyword evidence="1" id="KW-1133">Transmembrane helix</keyword>
<dbReference type="RefSeq" id="WP_267992922.1">
    <property type="nucleotide sequence ID" value="NZ_JAPJZI010000001.1"/>
</dbReference>
<feature type="domain" description="M23ase beta-sheet core" evidence="3">
    <location>
        <begin position="341"/>
        <end position="439"/>
    </location>
</feature>
<dbReference type="PANTHER" id="PTHR21666">
    <property type="entry name" value="PEPTIDASE-RELATED"/>
    <property type="match status" value="1"/>
</dbReference>
<dbReference type="GO" id="GO:0004222">
    <property type="term" value="F:metalloendopeptidase activity"/>
    <property type="evidence" value="ECO:0007669"/>
    <property type="project" value="TreeGrafter"/>
</dbReference>
<dbReference type="Proteomes" id="UP001151234">
    <property type="component" value="Unassembled WGS sequence"/>
</dbReference>
<evidence type="ECO:0000259" key="3">
    <source>
        <dbReference type="Pfam" id="PF01551"/>
    </source>
</evidence>
<dbReference type="Gene3D" id="2.70.70.10">
    <property type="entry name" value="Glucose Permease (Domain IIA)"/>
    <property type="match status" value="1"/>
</dbReference>
<dbReference type="InterPro" id="IPR011055">
    <property type="entry name" value="Dup_hybrid_motif"/>
</dbReference>
<evidence type="ECO:0000313" key="5">
    <source>
        <dbReference type="EMBL" id="MDA5401114.1"/>
    </source>
</evidence>
<evidence type="ECO:0000256" key="1">
    <source>
        <dbReference type="SAM" id="Phobius"/>
    </source>
</evidence>
<keyword evidence="2" id="KW-0732">Signal</keyword>
<keyword evidence="1" id="KW-0472">Membrane</keyword>
<dbReference type="PANTHER" id="PTHR21666:SF270">
    <property type="entry name" value="MUREIN HYDROLASE ACTIVATOR ENVC"/>
    <property type="match status" value="1"/>
</dbReference>
<keyword evidence="6" id="KW-1185">Reference proteome</keyword>
<dbReference type="CDD" id="cd07341">
    <property type="entry name" value="M56_BlaR1_MecR1_like"/>
    <property type="match status" value="1"/>
</dbReference>
<proteinExistence type="predicted"/>
<dbReference type="InterPro" id="IPR050570">
    <property type="entry name" value="Cell_wall_metabolism_enzyme"/>
</dbReference>
<feature type="domain" description="Peptidase M56" evidence="4">
    <location>
        <begin position="152"/>
        <end position="256"/>
    </location>
</feature>
<feature type="signal peptide" evidence="2">
    <location>
        <begin position="1"/>
        <end position="21"/>
    </location>
</feature>
<feature type="transmembrane region" description="Helical" evidence="1">
    <location>
        <begin position="289"/>
        <end position="309"/>
    </location>
</feature>
<dbReference type="AlphaFoldDB" id="A0A9X3UQ42"/>
<feature type="transmembrane region" description="Helical" evidence="1">
    <location>
        <begin position="37"/>
        <end position="56"/>
    </location>
</feature>
<dbReference type="Pfam" id="PF05569">
    <property type="entry name" value="Peptidase_M56"/>
    <property type="match status" value="1"/>
</dbReference>
<dbReference type="InterPro" id="IPR008756">
    <property type="entry name" value="Peptidase_M56"/>
</dbReference>
<dbReference type="SUPFAM" id="SSF51261">
    <property type="entry name" value="Duplicated hybrid motif"/>
    <property type="match status" value="1"/>
</dbReference>
<sequence length="451" mass="48069">MSILAACLFSLVWAAAVWALAASTGGDRFRTVWSPGLLLAVIAASVLPCVVFVIGWQWPFERTISASGPIGMAGEEFRAISGIADRTVLVSGGSALQLESIVVALYLSGVAWTAVRQVYGTVRVLLVLRSAQALGHTPGGWPLRATDRPVPPFAVGGPMASVVMPEGMLKALSKGQMAAIVAHEESHLRHRDPLVSQCLTVLGIVFWFNPFVKDLIGRWRSAVELRADSDALKHAGSIERRAYAQVLIGALRGGVNPLPVSFSSRNIRNDKMRISAIVKGFEFDRAGRARLFACCAALMLLAAGTAGALSANTGAATTLEEFISGGRVVSAYGVKRKNLRVHTGVDVAARLGTEILAPNDALVTQATDLFRGNPRWGKAVVLEFEDDVVVWLTHLDSYTVSPGDRVAAGQVIGTVGSTGQSTGSHVHVETYKDARRVDPVTIWPFLQQAAK</sequence>
<dbReference type="EMBL" id="JAPJZI010000001">
    <property type="protein sequence ID" value="MDA5401114.1"/>
    <property type="molecule type" value="Genomic_DNA"/>
</dbReference>